<gene>
    <name evidence="2" type="ORF">HPLM_LOCUS5197</name>
</gene>
<name>A0A0N4W5G7_HAEPC</name>
<evidence type="ECO:0000313" key="3">
    <source>
        <dbReference type="Proteomes" id="UP000268014"/>
    </source>
</evidence>
<accession>A0A0N4W5G7</accession>
<protein>
    <submittedName>
        <fullName evidence="2 4">Uncharacterized protein</fullName>
    </submittedName>
</protein>
<organism evidence="4">
    <name type="scientific">Haemonchus placei</name>
    <name type="common">Barber's pole worm</name>
    <dbReference type="NCBI Taxonomy" id="6290"/>
    <lineage>
        <taxon>Eukaryota</taxon>
        <taxon>Metazoa</taxon>
        <taxon>Ecdysozoa</taxon>
        <taxon>Nematoda</taxon>
        <taxon>Chromadorea</taxon>
        <taxon>Rhabditida</taxon>
        <taxon>Rhabditina</taxon>
        <taxon>Rhabditomorpha</taxon>
        <taxon>Strongyloidea</taxon>
        <taxon>Trichostrongylidae</taxon>
        <taxon>Haemonchus</taxon>
    </lineage>
</organism>
<dbReference type="WBParaSite" id="HPLM_0000520501-mRNA-1">
    <property type="protein sequence ID" value="HPLM_0000520501-mRNA-1"/>
    <property type="gene ID" value="HPLM_0000520501"/>
</dbReference>
<dbReference type="Proteomes" id="UP000268014">
    <property type="component" value="Unassembled WGS sequence"/>
</dbReference>
<keyword evidence="3" id="KW-1185">Reference proteome</keyword>
<dbReference type="EMBL" id="UZAF01016301">
    <property type="protein sequence ID" value="VDO25190.1"/>
    <property type="molecule type" value="Genomic_DNA"/>
</dbReference>
<evidence type="ECO:0000256" key="1">
    <source>
        <dbReference type="SAM" id="MobiDB-lite"/>
    </source>
</evidence>
<proteinExistence type="predicted"/>
<dbReference type="AlphaFoldDB" id="A0A0N4W5G7"/>
<evidence type="ECO:0000313" key="4">
    <source>
        <dbReference type="WBParaSite" id="HPLM_0000520501-mRNA-1"/>
    </source>
</evidence>
<reference evidence="4" key="1">
    <citation type="submission" date="2017-02" db="UniProtKB">
        <authorList>
            <consortium name="WormBaseParasite"/>
        </authorList>
    </citation>
    <scope>IDENTIFICATION</scope>
</reference>
<feature type="region of interest" description="Disordered" evidence="1">
    <location>
        <begin position="102"/>
        <end position="132"/>
    </location>
</feature>
<reference evidence="2 3" key="2">
    <citation type="submission" date="2018-11" db="EMBL/GenBank/DDBJ databases">
        <authorList>
            <consortium name="Pathogen Informatics"/>
        </authorList>
    </citation>
    <scope>NUCLEOTIDE SEQUENCE [LARGE SCALE GENOMIC DNA]</scope>
    <source>
        <strain evidence="2 3">MHpl1</strain>
    </source>
</reference>
<feature type="compositionally biased region" description="Basic and acidic residues" evidence="1">
    <location>
        <begin position="102"/>
        <end position="125"/>
    </location>
</feature>
<sequence length="132" mass="15573">MYFARMQWKFRELTVLRRLSSLHVLRLRSSAGVQPNLYRQFFHSAAHCPLRRLVGTVFPRLQLTNLLSSPSQLFLNSSTRVPSFRRRKKRVQVTSLCDREHQNAAFERSSKMEEENLPRSSHFSDHLSSTQR</sequence>
<evidence type="ECO:0000313" key="2">
    <source>
        <dbReference type="EMBL" id="VDO25190.1"/>
    </source>
</evidence>